<dbReference type="STRING" id="83449.BON30_23755"/>
<evidence type="ECO:0000313" key="1">
    <source>
        <dbReference type="EMBL" id="OJH38169.1"/>
    </source>
</evidence>
<keyword evidence="2" id="KW-1185">Reference proteome</keyword>
<accession>A0A1L9B7D2</accession>
<sequence>MRPLARGLASLAQDCDIAEAIPEEEPRRQGVSPWARDSQAARRLWALSEQQLGREFRPG</sequence>
<name>A0A1L9B7D2_9BACT</name>
<protein>
    <recommendedName>
        <fullName evidence="3">Oxidoreductase</fullName>
    </recommendedName>
</protein>
<organism evidence="1 2">
    <name type="scientific">Cystobacter ferrugineus</name>
    <dbReference type="NCBI Taxonomy" id="83449"/>
    <lineage>
        <taxon>Bacteria</taxon>
        <taxon>Pseudomonadati</taxon>
        <taxon>Myxococcota</taxon>
        <taxon>Myxococcia</taxon>
        <taxon>Myxococcales</taxon>
        <taxon>Cystobacterineae</taxon>
        <taxon>Archangiaceae</taxon>
        <taxon>Cystobacter</taxon>
    </lineage>
</organism>
<gene>
    <name evidence="1" type="ORF">BON30_23755</name>
</gene>
<evidence type="ECO:0000313" key="2">
    <source>
        <dbReference type="Proteomes" id="UP000182229"/>
    </source>
</evidence>
<dbReference type="RefSeq" id="WP_071900676.1">
    <property type="nucleotide sequence ID" value="NZ_MPIN01000006.1"/>
</dbReference>
<evidence type="ECO:0008006" key="3">
    <source>
        <dbReference type="Google" id="ProtNLM"/>
    </source>
</evidence>
<reference evidence="1 2" key="2">
    <citation type="submission" date="2016-12" db="EMBL/GenBank/DDBJ databases">
        <title>Draft Genome Sequence of Cystobacter ferrugineus Strain Cbfe23.</title>
        <authorList>
            <person name="Akbar S."/>
            <person name="Dowd S.E."/>
            <person name="Stevens D.C."/>
        </authorList>
    </citation>
    <scope>NUCLEOTIDE SEQUENCE [LARGE SCALE GENOMIC DNA]</scope>
    <source>
        <strain evidence="1 2">Cbfe23</strain>
    </source>
</reference>
<proteinExistence type="predicted"/>
<dbReference type="AlphaFoldDB" id="A0A1L9B7D2"/>
<comment type="caution">
    <text evidence="1">The sequence shown here is derived from an EMBL/GenBank/DDBJ whole genome shotgun (WGS) entry which is preliminary data.</text>
</comment>
<reference evidence="2" key="1">
    <citation type="submission" date="2016-11" db="EMBL/GenBank/DDBJ databases">
        <authorList>
            <person name="Shukria A."/>
            <person name="Stevens D.C."/>
        </authorList>
    </citation>
    <scope>NUCLEOTIDE SEQUENCE [LARGE SCALE GENOMIC DNA]</scope>
    <source>
        <strain evidence="2">Cbfe23</strain>
    </source>
</reference>
<dbReference type="Proteomes" id="UP000182229">
    <property type="component" value="Unassembled WGS sequence"/>
</dbReference>
<dbReference type="EMBL" id="MPIN01000006">
    <property type="protein sequence ID" value="OJH38169.1"/>
    <property type="molecule type" value="Genomic_DNA"/>
</dbReference>